<feature type="transmembrane region" description="Helical" evidence="9">
    <location>
        <begin position="300"/>
        <end position="321"/>
    </location>
</feature>
<feature type="transmembrane region" description="Helical" evidence="9">
    <location>
        <begin position="6"/>
        <end position="24"/>
    </location>
</feature>
<keyword evidence="4" id="KW-0050">Antiport</keyword>
<evidence type="ECO:0000256" key="8">
    <source>
        <dbReference type="ARBA" id="ARBA00023136"/>
    </source>
</evidence>
<dbReference type="InterPro" id="IPR006153">
    <property type="entry name" value="Cation/H_exchanger_TM"/>
</dbReference>
<dbReference type="InterPro" id="IPR038770">
    <property type="entry name" value="Na+/solute_symporter_sf"/>
</dbReference>
<protein>
    <submittedName>
        <fullName evidence="11">Cation:proton antiporter</fullName>
    </submittedName>
</protein>
<comment type="caution">
    <text evidence="11">The sequence shown here is derived from an EMBL/GenBank/DDBJ whole genome shotgun (WGS) entry which is preliminary data.</text>
</comment>
<evidence type="ECO:0000256" key="1">
    <source>
        <dbReference type="ARBA" id="ARBA00004141"/>
    </source>
</evidence>
<dbReference type="PRINTS" id="PR00173">
    <property type="entry name" value="EDTRNSPORT"/>
</dbReference>
<feature type="domain" description="Cation/H+ exchanger transmembrane" evidence="10">
    <location>
        <begin position="14"/>
        <end position="377"/>
    </location>
</feature>
<keyword evidence="6 9" id="KW-1133">Transmembrane helix</keyword>
<comment type="subcellular location">
    <subcellularLocation>
        <location evidence="1">Membrane</location>
        <topology evidence="1">Multi-pass membrane protein</topology>
    </subcellularLocation>
</comment>
<name>A0A934K2T6_9BACT</name>
<keyword evidence="12" id="KW-1185">Reference proteome</keyword>
<evidence type="ECO:0000256" key="6">
    <source>
        <dbReference type="ARBA" id="ARBA00022989"/>
    </source>
</evidence>
<keyword evidence="7" id="KW-0406">Ion transport</keyword>
<reference evidence="11" key="1">
    <citation type="submission" date="2020-10" db="EMBL/GenBank/DDBJ databases">
        <title>Ca. Dormibacterota MAGs.</title>
        <authorList>
            <person name="Montgomery K."/>
        </authorList>
    </citation>
    <scope>NUCLEOTIDE SEQUENCE [LARGE SCALE GENOMIC DNA]</scope>
    <source>
        <strain evidence="11">SC8812_S17_10</strain>
    </source>
</reference>
<dbReference type="Pfam" id="PF00999">
    <property type="entry name" value="Na_H_Exchanger"/>
    <property type="match status" value="1"/>
</dbReference>
<sequence>MSSSTQLVAVAAVAFAAPLLLGLVPRLRVPAVVLEIVAGIVLGPVLHWVHVDLPIQVLSTLGLAFLLFLAGLEIDFDRLKGPALKLAGLGFVASLAIGVAVGFAIFAAGLVKAPLFLAITLLATSLGLVVPVLKDAGQSESRFGQQVIAAASLADFGAVILLSLFFSREAGSPGVKVALLAGFVLSVALLGLTIARAERMAWLSRALVRLQDTTAQIRVRGAVLLLIGLSALAARFGVELLLASFIAGAMLSIVDRDQMSHPQFQTKLQALGYGFLIPVFFISSGLQFDLSSLTNPASLARVPVFVAALLLVRGLPAAVYLRSVSARQAIGAGLLQATSLPFIVAATQIGLVLGVIQPSTAAALVAAGLVSVIAFPALALAVTREVNPKPAGSTPRTLAGDGAPE</sequence>
<evidence type="ECO:0000256" key="3">
    <source>
        <dbReference type="ARBA" id="ARBA00022448"/>
    </source>
</evidence>
<evidence type="ECO:0000313" key="12">
    <source>
        <dbReference type="Proteomes" id="UP000612893"/>
    </source>
</evidence>
<dbReference type="GO" id="GO:0015297">
    <property type="term" value="F:antiporter activity"/>
    <property type="evidence" value="ECO:0007669"/>
    <property type="project" value="UniProtKB-KW"/>
</dbReference>
<feature type="transmembrane region" description="Helical" evidence="9">
    <location>
        <begin position="240"/>
        <end position="256"/>
    </location>
</feature>
<dbReference type="AlphaFoldDB" id="A0A934K2T6"/>
<evidence type="ECO:0000256" key="2">
    <source>
        <dbReference type="ARBA" id="ARBA00005551"/>
    </source>
</evidence>
<feature type="transmembrane region" description="Helical" evidence="9">
    <location>
        <begin position="86"/>
        <end position="109"/>
    </location>
</feature>
<organism evidence="11 12">
    <name type="scientific">Candidatus Nephthysia bennettiae</name>
    <dbReference type="NCBI Taxonomy" id="3127016"/>
    <lineage>
        <taxon>Bacteria</taxon>
        <taxon>Bacillati</taxon>
        <taxon>Candidatus Dormiibacterota</taxon>
        <taxon>Candidatus Dormibacteria</taxon>
        <taxon>Candidatus Dormibacterales</taxon>
        <taxon>Candidatus Dormibacteraceae</taxon>
        <taxon>Candidatus Nephthysia</taxon>
    </lineage>
</organism>
<dbReference type="Proteomes" id="UP000612893">
    <property type="component" value="Unassembled WGS sequence"/>
</dbReference>
<feature type="transmembrane region" description="Helical" evidence="9">
    <location>
        <begin position="31"/>
        <end position="49"/>
    </location>
</feature>
<comment type="similarity">
    <text evidence="2">Belongs to the monovalent cation:proton antiporter 2 (CPA2) transporter (TC 2.A.37) family.</text>
</comment>
<evidence type="ECO:0000313" key="11">
    <source>
        <dbReference type="EMBL" id="MBJ7600566.1"/>
    </source>
</evidence>
<feature type="transmembrane region" description="Helical" evidence="9">
    <location>
        <begin position="268"/>
        <end position="288"/>
    </location>
</feature>
<dbReference type="GO" id="GO:0016020">
    <property type="term" value="C:membrane"/>
    <property type="evidence" value="ECO:0007669"/>
    <property type="project" value="UniProtKB-SubCell"/>
</dbReference>
<proteinExistence type="inferred from homology"/>
<keyword evidence="3" id="KW-0813">Transport</keyword>
<keyword evidence="5 9" id="KW-0812">Transmembrane</keyword>
<gene>
    <name evidence="11" type="ORF">JF922_21160</name>
</gene>
<feature type="transmembrane region" description="Helical" evidence="9">
    <location>
        <begin position="178"/>
        <end position="197"/>
    </location>
</feature>
<dbReference type="RefSeq" id="WP_338204452.1">
    <property type="nucleotide sequence ID" value="NZ_JAEKNR010000212.1"/>
</dbReference>
<feature type="transmembrane region" description="Helical" evidence="9">
    <location>
        <begin position="333"/>
        <end position="356"/>
    </location>
</feature>
<dbReference type="PANTHER" id="PTHR43562:SF1">
    <property type="entry name" value="NA(+)_H(+) ANTIPORTER YJBQ-RELATED"/>
    <property type="match status" value="1"/>
</dbReference>
<dbReference type="EMBL" id="JAEKNR010000212">
    <property type="protein sequence ID" value="MBJ7600566.1"/>
    <property type="molecule type" value="Genomic_DNA"/>
</dbReference>
<dbReference type="Gene3D" id="1.20.1530.20">
    <property type="match status" value="1"/>
</dbReference>
<evidence type="ECO:0000256" key="7">
    <source>
        <dbReference type="ARBA" id="ARBA00023065"/>
    </source>
</evidence>
<dbReference type="GO" id="GO:0006811">
    <property type="term" value="P:monoatomic ion transport"/>
    <property type="evidence" value="ECO:0007669"/>
    <property type="project" value="UniProtKB-KW"/>
</dbReference>
<accession>A0A934K2T6</accession>
<feature type="transmembrane region" description="Helical" evidence="9">
    <location>
        <begin position="145"/>
        <end position="166"/>
    </location>
</feature>
<evidence type="ECO:0000256" key="9">
    <source>
        <dbReference type="SAM" id="Phobius"/>
    </source>
</evidence>
<feature type="transmembrane region" description="Helical" evidence="9">
    <location>
        <begin position="115"/>
        <end position="133"/>
    </location>
</feature>
<evidence type="ECO:0000259" key="10">
    <source>
        <dbReference type="Pfam" id="PF00999"/>
    </source>
</evidence>
<feature type="transmembrane region" description="Helical" evidence="9">
    <location>
        <begin position="362"/>
        <end position="382"/>
    </location>
</feature>
<feature type="transmembrane region" description="Helical" evidence="9">
    <location>
        <begin position="55"/>
        <end position="74"/>
    </location>
</feature>
<evidence type="ECO:0000256" key="5">
    <source>
        <dbReference type="ARBA" id="ARBA00022692"/>
    </source>
</evidence>
<evidence type="ECO:0000256" key="4">
    <source>
        <dbReference type="ARBA" id="ARBA00022449"/>
    </source>
</evidence>
<keyword evidence="8 9" id="KW-0472">Membrane</keyword>
<dbReference type="PANTHER" id="PTHR43562">
    <property type="entry name" value="NAPA-TYPE SODIUM/HYDROGEN ANTIPORTER"/>
    <property type="match status" value="1"/>
</dbReference>